<evidence type="ECO:0000313" key="4">
    <source>
        <dbReference type="EMBL" id="OGM11450.1"/>
    </source>
</evidence>
<dbReference type="Pfam" id="PF00886">
    <property type="entry name" value="Ribosomal_S16"/>
    <property type="match status" value="1"/>
</dbReference>
<dbReference type="GO" id="GO:0003735">
    <property type="term" value="F:structural constituent of ribosome"/>
    <property type="evidence" value="ECO:0007669"/>
    <property type="project" value="InterPro"/>
</dbReference>
<accession>A0A1F7X8S1</accession>
<dbReference type="GO" id="GO:0015935">
    <property type="term" value="C:small ribosomal subunit"/>
    <property type="evidence" value="ECO:0007669"/>
    <property type="project" value="TreeGrafter"/>
</dbReference>
<dbReference type="NCBIfam" id="TIGR00002">
    <property type="entry name" value="S16"/>
    <property type="match status" value="1"/>
</dbReference>
<evidence type="ECO:0000313" key="5">
    <source>
        <dbReference type="Proteomes" id="UP000177053"/>
    </source>
</evidence>
<keyword evidence="1 3" id="KW-0689">Ribosomal protein</keyword>
<proteinExistence type="inferred from homology"/>
<dbReference type="InterPro" id="IPR023803">
    <property type="entry name" value="Ribosomal_bS16_dom_sf"/>
</dbReference>
<dbReference type="EMBL" id="MGFS01000016">
    <property type="protein sequence ID" value="OGM11450.1"/>
    <property type="molecule type" value="Genomic_DNA"/>
</dbReference>
<dbReference type="InterPro" id="IPR000307">
    <property type="entry name" value="Ribosomal_bS16"/>
</dbReference>
<dbReference type="PANTHER" id="PTHR12919">
    <property type="entry name" value="30S RIBOSOMAL PROTEIN S16"/>
    <property type="match status" value="1"/>
</dbReference>
<dbReference type="Gene3D" id="3.30.1320.10">
    <property type="match status" value="1"/>
</dbReference>
<dbReference type="SUPFAM" id="SSF54565">
    <property type="entry name" value="Ribosomal protein S16"/>
    <property type="match status" value="1"/>
</dbReference>
<dbReference type="HAMAP" id="MF_00385">
    <property type="entry name" value="Ribosomal_bS16"/>
    <property type="match status" value="1"/>
</dbReference>
<gene>
    <name evidence="3" type="primary">rpsP</name>
    <name evidence="4" type="ORF">A2Z22_00165</name>
</gene>
<evidence type="ECO:0000256" key="1">
    <source>
        <dbReference type="ARBA" id="ARBA00022980"/>
    </source>
</evidence>
<name>A0A1F7X8S1_9BACT</name>
<dbReference type="AlphaFoldDB" id="A0A1F7X8S1"/>
<dbReference type="Proteomes" id="UP000177053">
    <property type="component" value="Unassembled WGS sequence"/>
</dbReference>
<dbReference type="GO" id="GO:0005737">
    <property type="term" value="C:cytoplasm"/>
    <property type="evidence" value="ECO:0007669"/>
    <property type="project" value="UniProtKB-ARBA"/>
</dbReference>
<evidence type="ECO:0000256" key="2">
    <source>
        <dbReference type="ARBA" id="ARBA00023274"/>
    </source>
</evidence>
<sequence>MIKIRLSRKGVIKNPFYKIVAIDNNQKRDGKVVEVLGFWQPKKDLKQVKNDRINYWLSQGAQITKSVKELVNKK</sequence>
<evidence type="ECO:0000256" key="3">
    <source>
        <dbReference type="HAMAP-Rule" id="MF_00385"/>
    </source>
</evidence>
<dbReference type="PANTHER" id="PTHR12919:SF20">
    <property type="entry name" value="SMALL RIBOSOMAL SUBUNIT PROTEIN BS16M"/>
    <property type="match status" value="1"/>
</dbReference>
<protein>
    <recommendedName>
        <fullName evidence="3">Small ribosomal subunit protein bS16</fullName>
    </recommendedName>
</protein>
<comment type="similarity">
    <text evidence="3">Belongs to the bacterial ribosomal protein bS16 family.</text>
</comment>
<reference evidence="4 5" key="1">
    <citation type="journal article" date="2016" name="Nat. Commun.">
        <title>Thousands of microbial genomes shed light on interconnected biogeochemical processes in an aquifer system.</title>
        <authorList>
            <person name="Anantharaman K."/>
            <person name="Brown C.T."/>
            <person name="Hug L.A."/>
            <person name="Sharon I."/>
            <person name="Castelle C.J."/>
            <person name="Probst A.J."/>
            <person name="Thomas B.C."/>
            <person name="Singh A."/>
            <person name="Wilkins M.J."/>
            <person name="Karaoz U."/>
            <person name="Brodie E.L."/>
            <person name="Williams K.H."/>
            <person name="Hubbard S.S."/>
            <person name="Banfield J.F."/>
        </authorList>
    </citation>
    <scope>NUCLEOTIDE SEQUENCE [LARGE SCALE GENOMIC DNA]</scope>
</reference>
<organism evidence="4 5">
    <name type="scientific">Candidatus Woesebacteria bacterium RBG_16_34_12</name>
    <dbReference type="NCBI Taxonomy" id="1802480"/>
    <lineage>
        <taxon>Bacteria</taxon>
        <taxon>Candidatus Woeseibacteriota</taxon>
    </lineage>
</organism>
<comment type="caution">
    <text evidence="4">The sequence shown here is derived from an EMBL/GenBank/DDBJ whole genome shotgun (WGS) entry which is preliminary data.</text>
</comment>
<keyword evidence="2 3" id="KW-0687">Ribonucleoprotein</keyword>
<dbReference type="GO" id="GO:0006412">
    <property type="term" value="P:translation"/>
    <property type="evidence" value="ECO:0007669"/>
    <property type="project" value="UniProtKB-UniRule"/>
</dbReference>